<comment type="caution">
    <text evidence="9">The sequence shown here is derived from an EMBL/GenBank/DDBJ whole genome shotgun (WGS) entry which is preliminary data.</text>
</comment>
<dbReference type="PANTHER" id="PTHR11109:SF7">
    <property type="entry name" value="GTP CYCLOHYDROLASE 1"/>
    <property type="match status" value="1"/>
</dbReference>
<dbReference type="PANTHER" id="PTHR11109">
    <property type="entry name" value="GTP CYCLOHYDROLASE I"/>
    <property type="match status" value="1"/>
</dbReference>
<evidence type="ECO:0000256" key="4">
    <source>
        <dbReference type="ARBA" id="ARBA00017272"/>
    </source>
</evidence>
<dbReference type="EMBL" id="LQPQ01000191">
    <property type="protein sequence ID" value="ORW65996.1"/>
    <property type="molecule type" value="Genomic_DNA"/>
</dbReference>
<dbReference type="GO" id="GO:0005525">
    <property type="term" value="F:GTP binding"/>
    <property type="evidence" value="ECO:0007669"/>
    <property type="project" value="TreeGrafter"/>
</dbReference>
<dbReference type="Proteomes" id="UP000193087">
    <property type="component" value="Unassembled WGS sequence"/>
</dbReference>
<dbReference type="GO" id="GO:0003934">
    <property type="term" value="F:GTP cyclohydrolase I activity"/>
    <property type="evidence" value="ECO:0007669"/>
    <property type="project" value="UniProtKB-EC"/>
</dbReference>
<keyword evidence="6" id="KW-0378">Hydrolase</keyword>
<evidence type="ECO:0000313" key="9">
    <source>
        <dbReference type="EMBL" id="ORW65996.1"/>
    </source>
</evidence>
<dbReference type="InterPro" id="IPR020602">
    <property type="entry name" value="GTP_CycHdrlase_I_dom"/>
</dbReference>
<name>A0A1X2BQP4_9MYCO</name>
<comment type="catalytic activity">
    <reaction evidence="1">
        <text>GTP + H2O = 7,8-dihydroneopterin 3'-triphosphate + formate + H(+)</text>
        <dbReference type="Rhea" id="RHEA:17473"/>
        <dbReference type="ChEBI" id="CHEBI:15377"/>
        <dbReference type="ChEBI" id="CHEBI:15378"/>
        <dbReference type="ChEBI" id="CHEBI:15740"/>
        <dbReference type="ChEBI" id="CHEBI:37565"/>
        <dbReference type="ChEBI" id="CHEBI:58462"/>
        <dbReference type="EC" id="3.5.4.16"/>
    </reaction>
</comment>
<dbReference type="GeneID" id="93497458"/>
<dbReference type="RefSeq" id="WP_169726380.1">
    <property type="nucleotide sequence ID" value="NZ_CAJMWJ010000001.1"/>
</dbReference>
<keyword evidence="5" id="KW-0554">One-carbon metabolism</keyword>
<dbReference type="InterPro" id="IPR001474">
    <property type="entry name" value="GTP_CycHdrlase_I"/>
</dbReference>
<evidence type="ECO:0000256" key="6">
    <source>
        <dbReference type="ARBA" id="ARBA00022801"/>
    </source>
</evidence>
<protein>
    <recommendedName>
        <fullName evidence="4">GTP cyclohydrolase 1</fullName>
        <ecNumber evidence="3">3.5.4.16</ecNumber>
    </recommendedName>
    <alternativeName>
        <fullName evidence="7">GTP cyclohydrolase I</fullName>
    </alternativeName>
</protein>
<dbReference type="GO" id="GO:0008270">
    <property type="term" value="F:zinc ion binding"/>
    <property type="evidence" value="ECO:0007669"/>
    <property type="project" value="TreeGrafter"/>
</dbReference>
<dbReference type="GO" id="GO:0046654">
    <property type="term" value="P:tetrahydrofolate biosynthetic process"/>
    <property type="evidence" value="ECO:0007669"/>
    <property type="project" value="InterPro"/>
</dbReference>
<evidence type="ECO:0000256" key="5">
    <source>
        <dbReference type="ARBA" id="ARBA00022563"/>
    </source>
</evidence>
<dbReference type="STRING" id="486698.AWC22_02180"/>
<evidence type="ECO:0000256" key="1">
    <source>
        <dbReference type="ARBA" id="ARBA00001052"/>
    </source>
</evidence>
<dbReference type="SUPFAM" id="SSF55620">
    <property type="entry name" value="Tetrahydrobiopterin biosynthesis enzymes-like"/>
    <property type="match status" value="1"/>
</dbReference>
<dbReference type="GO" id="GO:0006730">
    <property type="term" value="P:one-carbon metabolic process"/>
    <property type="evidence" value="ECO:0007669"/>
    <property type="project" value="UniProtKB-KW"/>
</dbReference>
<accession>A0A1X2BQP4</accession>
<dbReference type="Pfam" id="PF01227">
    <property type="entry name" value="GTP_cyclohydroI"/>
    <property type="match status" value="1"/>
</dbReference>
<reference evidence="9 10" key="1">
    <citation type="submission" date="2016-01" db="EMBL/GenBank/DDBJ databases">
        <title>The new phylogeny of the genus Mycobacterium.</title>
        <authorList>
            <person name="Tarcisio F."/>
            <person name="Conor M."/>
            <person name="Antonella G."/>
            <person name="Elisabetta G."/>
            <person name="Giulia F.S."/>
            <person name="Sara T."/>
            <person name="Anna F."/>
            <person name="Clotilde B."/>
            <person name="Roberto B."/>
            <person name="Veronica D.S."/>
            <person name="Fabio R."/>
            <person name="Monica P."/>
            <person name="Olivier J."/>
            <person name="Enrico T."/>
            <person name="Nicola S."/>
        </authorList>
    </citation>
    <scope>NUCLEOTIDE SEQUENCE [LARGE SCALE GENOMIC DNA]</scope>
    <source>
        <strain evidence="9 10">DSM 45176</strain>
    </source>
</reference>
<evidence type="ECO:0000256" key="7">
    <source>
        <dbReference type="ARBA" id="ARBA00030854"/>
    </source>
</evidence>
<feature type="domain" description="GTP cyclohydrolase I" evidence="8">
    <location>
        <begin position="30"/>
        <end position="150"/>
    </location>
</feature>
<proteinExistence type="predicted"/>
<keyword evidence="10" id="KW-1185">Reference proteome</keyword>
<evidence type="ECO:0000256" key="2">
    <source>
        <dbReference type="ARBA" id="ARBA00005080"/>
    </source>
</evidence>
<evidence type="ECO:0000313" key="10">
    <source>
        <dbReference type="Proteomes" id="UP000193087"/>
    </source>
</evidence>
<dbReference type="Gene3D" id="3.30.1130.10">
    <property type="match status" value="1"/>
</dbReference>
<dbReference type="UniPathway" id="UPA00848">
    <property type="reaction ID" value="UER00151"/>
</dbReference>
<gene>
    <name evidence="9" type="ORF">AWC22_02180</name>
</gene>
<comment type="pathway">
    <text evidence="2">Cofactor biosynthesis; 7,8-dihydroneopterin triphosphate biosynthesis; 7,8-dihydroneopterin triphosphate from GTP: step 1/1.</text>
</comment>
<dbReference type="EC" id="3.5.4.16" evidence="3"/>
<organism evidence="9 10">
    <name type="scientific">Mycobacterium riyadhense</name>
    <dbReference type="NCBI Taxonomy" id="486698"/>
    <lineage>
        <taxon>Bacteria</taxon>
        <taxon>Bacillati</taxon>
        <taxon>Actinomycetota</taxon>
        <taxon>Actinomycetes</taxon>
        <taxon>Mycobacteriales</taxon>
        <taxon>Mycobacteriaceae</taxon>
        <taxon>Mycobacterium</taxon>
    </lineage>
</organism>
<evidence type="ECO:0000259" key="8">
    <source>
        <dbReference type="Pfam" id="PF01227"/>
    </source>
</evidence>
<dbReference type="InterPro" id="IPR043133">
    <property type="entry name" value="GTP-CH-I_C/QueF"/>
</dbReference>
<sequence length="163" mass="17842">MLRHDNGSALDSGSLLQVSVGRTGAPVPPPELVLVPAIAFHSLCAHHLLPFYGVVHIGYVHGENQLRQAEFTRVVEACSRGIQVQQRMTIRMGLWLHHQLAPRGLGVLVEGGYTCETDRGGAPFGGPKTTLSFYGSLRHSAHEQREFLTATRRELGKGKFGHE</sequence>
<evidence type="ECO:0000256" key="3">
    <source>
        <dbReference type="ARBA" id="ARBA00012715"/>
    </source>
</evidence>
<dbReference type="AlphaFoldDB" id="A0A1X2BQP4"/>
<dbReference type="GO" id="GO:0005737">
    <property type="term" value="C:cytoplasm"/>
    <property type="evidence" value="ECO:0007669"/>
    <property type="project" value="TreeGrafter"/>
</dbReference>
<dbReference type="GO" id="GO:0006729">
    <property type="term" value="P:tetrahydrobiopterin biosynthetic process"/>
    <property type="evidence" value="ECO:0007669"/>
    <property type="project" value="TreeGrafter"/>
</dbReference>